<accession>D6RMG0</accession>
<keyword evidence="4" id="KW-1185">Reference proteome</keyword>
<dbReference type="OMA" id="MTRRREW"/>
<feature type="compositionally biased region" description="Polar residues" evidence="1">
    <location>
        <begin position="61"/>
        <end position="72"/>
    </location>
</feature>
<dbReference type="eggNOG" id="ENOG502SAM6">
    <property type="taxonomic scope" value="Eukaryota"/>
</dbReference>
<dbReference type="EMBL" id="AACS02000005">
    <property type="protein sequence ID" value="EFI27628.1"/>
    <property type="molecule type" value="Genomic_DNA"/>
</dbReference>
<reference evidence="3 4" key="1">
    <citation type="journal article" date="2010" name="Proc. Natl. Acad. Sci. U.S.A.">
        <title>Insights into evolution of multicellular fungi from the assembled chromosomes of the mushroom Coprinopsis cinerea (Coprinus cinereus).</title>
        <authorList>
            <person name="Stajich J.E."/>
            <person name="Wilke S.K."/>
            <person name="Ahren D."/>
            <person name="Au C.H."/>
            <person name="Birren B.W."/>
            <person name="Borodovsky M."/>
            <person name="Burns C."/>
            <person name="Canback B."/>
            <person name="Casselton L.A."/>
            <person name="Cheng C.K."/>
            <person name="Deng J."/>
            <person name="Dietrich F.S."/>
            <person name="Fargo D.C."/>
            <person name="Farman M.L."/>
            <person name="Gathman A.C."/>
            <person name="Goldberg J."/>
            <person name="Guigo R."/>
            <person name="Hoegger P.J."/>
            <person name="Hooker J.B."/>
            <person name="Huggins A."/>
            <person name="James T.Y."/>
            <person name="Kamada T."/>
            <person name="Kilaru S."/>
            <person name="Kodira C."/>
            <person name="Kues U."/>
            <person name="Kupfer D."/>
            <person name="Kwan H.S."/>
            <person name="Lomsadze A."/>
            <person name="Li W."/>
            <person name="Lilly W.W."/>
            <person name="Ma L.J."/>
            <person name="Mackey A.J."/>
            <person name="Manning G."/>
            <person name="Martin F."/>
            <person name="Muraguchi H."/>
            <person name="Natvig D.O."/>
            <person name="Palmerini H."/>
            <person name="Ramesh M.A."/>
            <person name="Rehmeyer C.J."/>
            <person name="Roe B.A."/>
            <person name="Shenoy N."/>
            <person name="Stanke M."/>
            <person name="Ter-Hovhannisyan V."/>
            <person name="Tunlid A."/>
            <person name="Velagapudi R."/>
            <person name="Vision T.J."/>
            <person name="Zeng Q."/>
            <person name="Zolan M.E."/>
            <person name="Pukkila P.J."/>
        </authorList>
    </citation>
    <scope>NUCLEOTIDE SEQUENCE [LARGE SCALE GENOMIC DNA]</scope>
    <source>
        <strain evidence="4">Okayama-7 / 130 / ATCC MYA-4618 / FGSC 9003</strain>
    </source>
</reference>
<name>D6RMG0_COPC7</name>
<feature type="domain" description="F-box" evidence="2">
    <location>
        <begin position="166"/>
        <end position="215"/>
    </location>
</feature>
<feature type="region of interest" description="Disordered" evidence="1">
    <location>
        <begin position="1"/>
        <end position="152"/>
    </location>
</feature>
<evidence type="ECO:0000259" key="2">
    <source>
        <dbReference type="PROSITE" id="PS50181"/>
    </source>
</evidence>
<proteinExistence type="predicted"/>
<dbReference type="InParanoid" id="D6RMG0"/>
<dbReference type="RefSeq" id="XP_002911122.1">
    <property type="nucleotide sequence ID" value="XM_002911076.1"/>
</dbReference>
<evidence type="ECO:0000313" key="3">
    <source>
        <dbReference type="EMBL" id="EFI27628.1"/>
    </source>
</evidence>
<evidence type="ECO:0000256" key="1">
    <source>
        <dbReference type="SAM" id="MobiDB-lite"/>
    </source>
</evidence>
<comment type="caution">
    <text evidence="3">The sequence shown here is derived from an EMBL/GenBank/DDBJ whole genome shotgun (WGS) entry which is preliminary data.</text>
</comment>
<dbReference type="KEGG" id="cci:CC1G_14554"/>
<organism evidence="3 4">
    <name type="scientific">Coprinopsis cinerea (strain Okayama-7 / 130 / ATCC MYA-4618 / FGSC 9003)</name>
    <name type="common">Inky cap fungus</name>
    <name type="synonym">Hormographiella aspergillata</name>
    <dbReference type="NCBI Taxonomy" id="240176"/>
    <lineage>
        <taxon>Eukaryota</taxon>
        <taxon>Fungi</taxon>
        <taxon>Dikarya</taxon>
        <taxon>Basidiomycota</taxon>
        <taxon>Agaricomycotina</taxon>
        <taxon>Agaricomycetes</taxon>
        <taxon>Agaricomycetidae</taxon>
        <taxon>Agaricales</taxon>
        <taxon>Agaricineae</taxon>
        <taxon>Psathyrellaceae</taxon>
        <taxon>Coprinopsis</taxon>
    </lineage>
</organism>
<protein>
    <recommendedName>
        <fullName evidence="2">F-box domain-containing protein</fullName>
    </recommendedName>
</protein>
<dbReference type="SUPFAM" id="SSF81383">
    <property type="entry name" value="F-box domain"/>
    <property type="match status" value="1"/>
</dbReference>
<feature type="compositionally biased region" description="Low complexity" evidence="1">
    <location>
        <begin position="1"/>
        <end position="27"/>
    </location>
</feature>
<dbReference type="CDD" id="cd09917">
    <property type="entry name" value="F-box_SF"/>
    <property type="match status" value="1"/>
</dbReference>
<dbReference type="VEuPathDB" id="FungiDB:CC1G_14554"/>
<gene>
    <name evidence="3" type="ORF">CC1G_14554</name>
</gene>
<dbReference type="AlphaFoldDB" id="D6RMG0"/>
<dbReference type="Pfam" id="PF00646">
    <property type="entry name" value="F-box"/>
    <property type="match status" value="1"/>
</dbReference>
<dbReference type="Proteomes" id="UP000001861">
    <property type="component" value="Unassembled WGS sequence"/>
</dbReference>
<feature type="compositionally biased region" description="Basic and acidic residues" evidence="1">
    <location>
        <begin position="127"/>
        <end position="149"/>
    </location>
</feature>
<dbReference type="GeneID" id="9379694"/>
<feature type="compositionally biased region" description="Low complexity" evidence="1">
    <location>
        <begin position="43"/>
        <end position="60"/>
    </location>
</feature>
<dbReference type="OrthoDB" id="2322499at2759"/>
<dbReference type="HOGENOM" id="CLU_010790_2_0_1"/>
<dbReference type="InterPro" id="IPR036047">
    <property type="entry name" value="F-box-like_dom_sf"/>
</dbReference>
<feature type="compositionally biased region" description="Polar residues" evidence="1">
    <location>
        <begin position="106"/>
        <end position="123"/>
    </location>
</feature>
<feature type="compositionally biased region" description="Basic and acidic residues" evidence="1">
    <location>
        <begin position="73"/>
        <end position="84"/>
    </location>
</feature>
<evidence type="ECO:0000313" key="4">
    <source>
        <dbReference type="Proteomes" id="UP000001861"/>
    </source>
</evidence>
<dbReference type="InterPro" id="IPR001810">
    <property type="entry name" value="F-box_dom"/>
</dbReference>
<dbReference type="PROSITE" id="PS50181">
    <property type="entry name" value="FBOX"/>
    <property type="match status" value="1"/>
</dbReference>
<sequence>MSTQSQSNSEGDFNSSSSSPFPSSNESAVGPDTPAVESSSDAPSGPVTTVSETTPPVSLSHSDVVSQNAQNLDRTDADTDEPPKKKLKITACNGREALQRVRMGGSTASGSRLSRSGKSNTSARRVKKEDGDDNGDKKKGGEKVVKEGVTDASGRVAKPRRRMGKLAGLVDLPLDVIYEIFSHLTPQDLLHLSRTTKDIRRRILSKNAVGVWKRVLEVQEEENEVPPCPGDMSPPAWASLVYEAYCHNCKTKNVRSVEWMLRTRLCDKCAKVLLMNEDQLDLEKKIDKLIRVCVPFQFRKMGKWCLISAKNAFVKELEAMEGDRDAFVEQRKQEVKELRKHASLCARWTAKQEKIRRVELNKVHLDRKDFIMEKLKELGFEQEFEFLFALENMTPGKLAAPIPHSVLRFNWHPEIKISKPLSERVWNNRVKAVMVKYMEGIRPHREANDRSLQKAERRRQFAEKWLQWRTSPEIVKRYRPGVSLSPSIADVLEMSCVEEVIDWTPPTEEEKEEWDGPFRSIADTFYSNWRPSEDPLPTFFEDKNKLQALRSSIGSWQLGLVTKFLEISPFDDLFGLYRMNIDTQVHCISLAICVFECKHTYSDRHFYFAHAHDPDLRMEQFYSDKKNRHTCLWFPDILEHGCARFGKQTYDEKKVRWDEHLFTPHIFSGPDLTPSQQPTGYAVHERRKLKRTPFNLESMMFSKAASMVVKNILTACGFHWADTTTSMMDKENPRVVCLKCSFGNRCDGERSFKVYTWRNAVNHALAAHLDPRSVQWERISDEDEKTVKRREWLEHLIRDVEVPSRRDVKCLLCWGGKDEHGLMTEDEMKEHLKTIHGKTDEQVNAAEAKGTLWFEEQNIPPQQPRFVITHKPRAIPEGPQVPKTKQTFTRGKDWIC</sequence>